<keyword evidence="3 11" id="KW-0547">Nucleotide-binding</keyword>
<dbReference type="GO" id="GO:0016887">
    <property type="term" value="F:ATP hydrolysis activity"/>
    <property type="evidence" value="ECO:0007669"/>
    <property type="project" value="RHEA"/>
</dbReference>
<keyword evidence="16" id="KW-1185">Reference proteome</keyword>
<dbReference type="EMBL" id="FONH01000011">
    <property type="protein sequence ID" value="SFF25130.1"/>
    <property type="molecule type" value="Genomic_DNA"/>
</dbReference>
<evidence type="ECO:0000256" key="3">
    <source>
        <dbReference type="ARBA" id="ARBA00022741"/>
    </source>
</evidence>
<dbReference type="InterPro" id="IPR000212">
    <property type="entry name" value="DNA_helicase_UvrD/REP"/>
</dbReference>
<dbReference type="GO" id="GO:0005829">
    <property type="term" value="C:cytosol"/>
    <property type="evidence" value="ECO:0007669"/>
    <property type="project" value="TreeGrafter"/>
</dbReference>
<name>A0A1I2H716_9GAMM</name>
<dbReference type="InterPro" id="IPR005752">
    <property type="entry name" value="Helicase_Rep"/>
</dbReference>
<dbReference type="STRING" id="500610.SAMN02799615_02863"/>
<gene>
    <name evidence="11" type="primary">rep</name>
    <name evidence="15" type="ORF">SAMN02799615_02863</name>
</gene>
<evidence type="ECO:0000259" key="14">
    <source>
        <dbReference type="PROSITE" id="PS51217"/>
    </source>
</evidence>
<dbReference type="GO" id="GO:0005524">
    <property type="term" value="F:ATP binding"/>
    <property type="evidence" value="ECO:0007669"/>
    <property type="project" value="UniProtKB-UniRule"/>
</dbReference>
<evidence type="ECO:0000256" key="10">
    <source>
        <dbReference type="ARBA" id="ARBA00048988"/>
    </source>
</evidence>
<accession>A0A1I2H716</accession>
<keyword evidence="5 11" id="KW-0347">Helicase</keyword>
<dbReference type="EC" id="5.6.2.4" evidence="11"/>
<feature type="binding site" evidence="12">
    <location>
        <begin position="21"/>
        <end position="28"/>
    </location>
    <ligand>
        <name>ATP</name>
        <dbReference type="ChEBI" id="CHEBI:30616"/>
    </ligand>
</feature>
<dbReference type="InterPro" id="IPR014016">
    <property type="entry name" value="UvrD-like_ATP-bd"/>
</dbReference>
<dbReference type="GO" id="GO:0043138">
    <property type="term" value="F:3'-5' DNA helicase activity"/>
    <property type="evidence" value="ECO:0007669"/>
    <property type="project" value="UniProtKB-UniRule"/>
</dbReference>
<evidence type="ECO:0000256" key="11">
    <source>
        <dbReference type="HAMAP-Rule" id="MF_01920"/>
    </source>
</evidence>
<feature type="domain" description="UvrD-like helicase C-terminal" evidence="14">
    <location>
        <begin position="278"/>
        <end position="552"/>
    </location>
</feature>
<dbReference type="Pfam" id="PF00580">
    <property type="entry name" value="UvrD-helicase"/>
    <property type="match status" value="1"/>
</dbReference>
<dbReference type="Pfam" id="PF13361">
    <property type="entry name" value="UvrD_C"/>
    <property type="match status" value="1"/>
</dbReference>
<dbReference type="InterPro" id="IPR013986">
    <property type="entry name" value="DExx_box_DNA_helicase_dom_sf"/>
</dbReference>
<dbReference type="Gene3D" id="1.10.10.160">
    <property type="match status" value="1"/>
</dbReference>
<protein>
    <recommendedName>
        <fullName evidence="11">ATP-dependent DNA helicase Rep</fullName>
        <ecNumber evidence="11">5.6.2.4</ecNumber>
    </recommendedName>
    <alternativeName>
        <fullName evidence="11">DNA 3'-5' helicase Rep</fullName>
    </alternativeName>
</protein>
<dbReference type="Gene3D" id="1.10.486.10">
    <property type="entry name" value="PCRA, domain 4"/>
    <property type="match status" value="1"/>
</dbReference>
<keyword evidence="2 11" id="KW-0235">DNA replication</keyword>
<feature type="binding site" evidence="11">
    <location>
        <position position="275"/>
    </location>
    <ligand>
        <name>ATP</name>
        <dbReference type="ChEBI" id="CHEBI:30616"/>
    </ligand>
</feature>
<evidence type="ECO:0000313" key="16">
    <source>
        <dbReference type="Proteomes" id="UP000199477"/>
    </source>
</evidence>
<evidence type="ECO:0000256" key="9">
    <source>
        <dbReference type="ARBA" id="ARBA00034617"/>
    </source>
</evidence>
<organism evidence="15 16">
    <name type="scientific">Dyella marensis</name>
    <dbReference type="NCBI Taxonomy" id="500610"/>
    <lineage>
        <taxon>Bacteria</taxon>
        <taxon>Pseudomonadati</taxon>
        <taxon>Pseudomonadota</taxon>
        <taxon>Gammaproteobacteria</taxon>
        <taxon>Lysobacterales</taxon>
        <taxon>Rhodanobacteraceae</taxon>
        <taxon>Dyella</taxon>
    </lineage>
</organism>
<proteinExistence type="inferred from homology"/>
<dbReference type="PANTHER" id="PTHR11070">
    <property type="entry name" value="UVRD / RECB / PCRA DNA HELICASE FAMILY MEMBER"/>
    <property type="match status" value="1"/>
</dbReference>
<reference evidence="16" key="1">
    <citation type="submission" date="2016-10" db="EMBL/GenBank/DDBJ databases">
        <authorList>
            <person name="Varghese N."/>
            <person name="Submissions S."/>
        </authorList>
    </citation>
    <scope>NUCLEOTIDE SEQUENCE [LARGE SCALE GENOMIC DNA]</scope>
    <source>
        <strain evidence="16">UNC178MFTsu3.1</strain>
    </source>
</reference>
<dbReference type="PROSITE" id="PS51217">
    <property type="entry name" value="UVRD_HELICASE_CTER"/>
    <property type="match status" value="1"/>
</dbReference>
<dbReference type="CDD" id="cd17932">
    <property type="entry name" value="DEXQc_UvrD"/>
    <property type="match status" value="1"/>
</dbReference>
<evidence type="ECO:0000259" key="13">
    <source>
        <dbReference type="PROSITE" id="PS51198"/>
    </source>
</evidence>
<dbReference type="InterPro" id="IPR027417">
    <property type="entry name" value="P-loop_NTPase"/>
</dbReference>
<dbReference type="Gene3D" id="3.40.50.300">
    <property type="entry name" value="P-loop containing nucleotide triphosphate hydrolases"/>
    <property type="match status" value="2"/>
</dbReference>
<evidence type="ECO:0000256" key="12">
    <source>
        <dbReference type="PROSITE-ProRule" id="PRU00560"/>
    </source>
</evidence>
<evidence type="ECO:0000256" key="6">
    <source>
        <dbReference type="ARBA" id="ARBA00022840"/>
    </source>
</evidence>
<feature type="domain" description="UvrD-like helicase ATP-binding" evidence="13">
    <location>
        <begin position="1"/>
        <end position="277"/>
    </location>
</feature>
<keyword evidence="4 11" id="KW-0378">Hydrolase</keyword>
<evidence type="ECO:0000256" key="8">
    <source>
        <dbReference type="ARBA" id="ARBA00023235"/>
    </source>
</evidence>
<dbReference type="GO" id="GO:0003697">
    <property type="term" value="F:single-stranded DNA binding"/>
    <property type="evidence" value="ECO:0007669"/>
    <property type="project" value="UniProtKB-UniRule"/>
</dbReference>
<evidence type="ECO:0000256" key="1">
    <source>
        <dbReference type="ARBA" id="ARBA00009922"/>
    </source>
</evidence>
<comment type="subunit">
    <text evidence="11">Homodimer.</text>
</comment>
<sequence>MLNPQQLAAVEHCDTPLLVLAGAGSGKTSVITQKIAYLIQRRRLAPSRIAAITFTNKAAKEMRERVAKLISSEDAAALTVCTFHALGLKFLQIEHARAGLRKGFSVLDADDSEVILKELAPKGAKPDVLFGIRSLVSRAKNAGLSPEEATAAARSPREMDAAMIYTLYQARLAAFNAVDFDDLIRLPLRILESDEECRAAWRERLRYLLVDEYQDTNDAQYRLLKALAGERGGFTCVGDDDQSIYAWRGANPENIDQLSKDWPSLRVIKLEQNYRCGRRILRAANKLIANNPHLHEKKLWSEHPEGAQIRVLECKDNEHEAERVAAIAVTLAEKHKARWHEMAILYRGNFQARPLEKALRLARVPYHLTGALSFLDRAEVKDLLCYLRLLTNPSDDAAFLRVVNVPKREIGATTLEKLGQIAQTRNASLLDAARSDGVLRQLSPRPAAALAGFTTLMDELRSASLHASAADLVETVLKRTGYASEIAASTTDAALRERRLGNLRELADWFRAMQRNDSTTGDLAAQLALLSHADRDEPGNALRMMTLHAAKGLEFRFVFIVGCEEGTLPHDGAMDEGRVDEERRLMYVGITRAKEMLTLSWSSKTKRYGEVHSNQPSRFLHELPQDDLHWQGKDPEADKEVVRETAESHMAKIKAMLAGGG</sequence>
<evidence type="ECO:0000256" key="7">
    <source>
        <dbReference type="ARBA" id="ARBA00023125"/>
    </source>
</evidence>
<comment type="function">
    <text evidence="11">Rep helicase is a single-stranded DNA-dependent ATPase involved in DNA replication; it can initiate unwinding at a nick in the DNA. It binds to the single-stranded DNA and acts in a progressive fashion along the DNA in the 3' to 5' direction.</text>
</comment>
<dbReference type="InterPro" id="IPR014017">
    <property type="entry name" value="DNA_helicase_UvrD-like_C"/>
</dbReference>
<dbReference type="PANTHER" id="PTHR11070:SF64">
    <property type="entry name" value="ATP-DEPENDENT DNA HELICASE REP"/>
    <property type="match status" value="1"/>
</dbReference>
<dbReference type="CDD" id="cd18807">
    <property type="entry name" value="SF1_C_UvrD"/>
    <property type="match status" value="1"/>
</dbReference>
<evidence type="ECO:0000256" key="4">
    <source>
        <dbReference type="ARBA" id="ARBA00022801"/>
    </source>
</evidence>
<dbReference type="AlphaFoldDB" id="A0A1I2H716"/>
<evidence type="ECO:0000313" key="15">
    <source>
        <dbReference type="EMBL" id="SFF25130.1"/>
    </source>
</evidence>
<keyword evidence="8 11" id="KW-0413">Isomerase</keyword>
<dbReference type="GO" id="GO:0006260">
    <property type="term" value="P:DNA replication"/>
    <property type="evidence" value="ECO:0007669"/>
    <property type="project" value="UniProtKB-UniRule"/>
</dbReference>
<dbReference type="GO" id="GO:0000725">
    <property type="term" value="P:recombinational repair"/>
    <property type="evidence" value="ECO:0007669"/>
    <property type="project" value="TreeGrafter"/>
</dbReference>
<keyword evidence="6 11" id="KW-0067">ATP-binding</keyword>
<evidence type="ECO:0000256" key="2">
    <source>
        <dbReference type="ARBA" id="ARBA00022705"/>
    </source>
</evidence>
<dbReference type="SUPFAM" id="SSF52540">
    <property type="entry name" value="P-loop containing nucleoside triphosphate hydrolases"/>
    <property type="match status" value="1"/>
</dbReference>
<evidence type="ECO:0000256" key="5">
    <source>
        <dbReference type="ARBA" id="ARBA00022806"/>
    </source>
</evidence>
<comment type="catalytic activity">
    <reaction evidence="10 11">
        <text>ATP + H2O = ADP + phosphate + H(+)</text>
        <dbReference type="Rhea" id="RHEA:13065"/>
        <dbReference type="ChEBI" id="CHEBI:15377"/>
        <dbReference type="ChEBI" id="CHEBI:15378"/>
        <dbReference type="ChEBI" id="CHEBI:30616"/>
        <dbReference type="ChEBI" id="CHEBI:43474"/>
        <dbReference type="ChEBI" id="CHEBI:456216"/>
        <dbReference type="EC" id="5.6.2.4"/>
    </reaction>
</comment>
<comment type="similarity">
    <text evidence="1 11">Belongs to the helicase family. UvrD subfamily.</text>
</comment>
<keyword evidence="7 11" id="KW-0238">DNA-binding</keyword>
<dbReference type="PROSITE" id="PS51198">
    <property type="entry name" value="UVRD_HELICASE_ATP_BIND"/>
    <property type="match status" value="1"/>
</dbReference>
<dbReference type="Proteomes" id="UP000199477">
    <property type="component" value="Unassembled WGS sequence"/>
</dbReference>
<comment type="catalytic activity">
    <reaction evidence="9 11">
        <text>Couples ATP hydrolysis with the unwinding of duplex DNA by translocating in the 3'-5' direction.</text>
        <dbReference type="EC" id="5.6.2.4"/>
    </reaction>
</comment>
<dbReference type="HAMAP" id="MF_01920">
    <property type="entry name" value="Helicase_Rep"/>
    <property type="match status" value="1"/>
</dbReference>
<dbReference type="RefSeq" id="WP_026634990.1">
    <property type="nucleotide sequence ID" value="NZ_FONH01000011.1"/>
</dbReference>